<dbReference type="GO" id="GO:0008168">
    <property type="term" value="F:methyltransferase activity"/>
    <property type="evidence" value="ECO:0007669"/>
    <property type="project" value="UniProtKB-KW"/>
</dbReference>
<keyword evidence="7" id="KW-0689">Ribosomal protein</keyword>
<dbReference type="Gene3D" id="3.40.50.150">
    <property type="entry name" value="Vaccinia Virus protein VP39"/>
    <property type="match status" value="1"/>
</dbReference>
<keyword evidence="5 6" id="KW-0949">S-adenosyl-L-methionine</keyword>
<dbReference type="GO" id="GO:0032259">
    <property type="term" value="P:methylation"/>
    <property type="evidence" value="ECO:0007669"/>
    <property type="project" value="UniProtKB-KW"/>
</dbReference>
<comment type="catalytic activity">
    <reaction evidence="6">
        <text>L-lysyl-[protein] + 3 S-adenosyl-L-methionine = N(6),N(6),N(6)-trimethyl-L-lysyl-[protein] + 3 S-adenosyl-L-homocysteine + 3 H(+)</text>
        <dbReference type="Rhea" id="RHEA:54192"/>
        <dbReference type="Rhea" id="RHEA-COMP:9752"/>
        <dbReference type="Rhea" id="RHEA-COMP:13826"/>
        <dbReference type="ChEBI" id="CHEBI:15378"/>
        <dbReference type="ChEBI" id="CHEBI:29969"/>
        <dbReference type="ChEBI" id="CHEBI:57856"/>
        <dbReference type="ChEBI" id="CHEBI:59789"/>
        <dbReference type="ChEBI" id="CHEBI:61961"/>
    </reaction>
</comment>
<comment type="subcellular location">
    <subcellularLocation>
        <location evidence="6">Cytoplasm</location>
    </subcellularLocation>
</comment>
<evidence type="ECO:0000256" key="3">
    <source>
        <dbReference type="ARBA" id="ARBA00022603"/>
    </source>
</evidence>
<evidence type="ECO:0000313" key="7">
    <source>
        <dbReference type="EMBL" id="GIN20044.1"/>
    </source>
</evidence>
<gene>
    <name evidence="6 7" type="primary">prmA</name>
    <name evidence="7" type="ORF">J1TS3_11780</name>
</gene>
<dbReference type="PANTHER" id="PTHR43648:SF1">
    <property type="entry name" value="ELECTRON TRANSFER FLAVOPROTEIN BETA SUBUNIT LYSINE METHYLTRANSFERASE"/>
    <property type="match status" value="1"/>
</dbReference>
<dbReference type="Proteomes" id="UP000680279">
    <property type="component" value="Unassembled WGS sequence"/>
</dbReference>
<accession>A0ABQ4K2R2</accession>
<dbReference type="Pfam" id="PF06325">
    <property type="entry name" value="PrmA"/>
    <property type="match status" value="1"/>
</dbReference>
<evidence type="ECO:0000256" key="2">
    <source>
        <dbReference type="ARBA" id="ARBA00022490"/>
    </source>
</evidence>
<proteinExistence type="inferred from homology"/>
<keyword evidence="8" id="KW-1185">Reference proteome</keyword>
<evidence type="ECO:0000256" key="1">
    <source>
        <dbReference type="ARBA" id="ARBA00009741"/>
    </source>
</evidence>
<keyword evidence="4 6" id="KW-0808">Transferase</keyword>
<evidence type="ECO:0000256" key="5">
    <source>
        <dbReference type="ARBA" id="ARBA00022691"/>
    </source>
</evidence>
<name>A0ABQ4K2R2_9BACI</name>
<dbReference type="SUPFAM" id="SSF53335">
    <property type="entry name" value="S-adenosyl-L-methionine-dependent methyltransferases"/>
    <property type="match status" value="1"/>
</dbReference>
<dbReference type="RefSeq" id="WP_018705879.1">
    <property type="nucleotide sequence ID" value="NZ_BOQT01000003.1"/>
</dbReference>
<keyword evidence="3 6" id="KW-0489">Methyltransferase</keyword>
<evidence type="ECO:0000256" key="4">
    <source>
        <dbReference type="ARBA" id="ARBA00022679"/>
    </source>
</evidence>
<dbReference type="EC" id="2.1.1.-" evidence="6"/>
<dbReference type="PIRSF" id="PIRSF000401">
    <property type="entry name" value="RPL11_MTase"/>
    <property type="match status" value="1"/>
</dbReference>
<dbReference type="HAMAP" id="MF_00735">
    <property type="entry name" value="Methyltr_PrmA"/>
    <property type="match status" value="1"/>
</dbReference>
<protein>
    <recommendedName>
        <fullName evidence="6">Ribosomal protein L11 methyltransferase</fullName>
        <shortName evidence="6">L11 Mtase</shortName>
        <ecNumber evidence="6">2.1.1.-</ecNumber>
    </recommendedName>
</protein>
<dbReference type="InterPro" id="IPR050078">
    <property type="entry name" value="Ribosomal_L11_MeTrfase_PrmA"/>
</dbReference>
<sequence length="312" mass="34376">MNWTEISILTTNEAVEPVSHVLYEAGVTGIAIEDPADFLRVRENRFGEIYELNPDDFPAEGVVIKAYLPNTDNLNETVDEIKQNISKLTEFQIDIGENKVTLSDVKEEDWATSWKKYYHPVKVSDRFTIVPTWEDYTPESDELIIELDPGMAFGTGTHPTTVMCIQALEKTVKKGDSIVDVGTGSGVLSIAAALLGAKEVKALDLDAVAVEAARQNISLNHVDEIVMVEQNDLLNGITEQADIVVANILAEVIISFSDDAARAVKKGGYFIASGIIEQKTEVVKAALQKAGFMVEETIRMEDWAAFIARRLN</sequence>
<organism evidence="7 8">
    <name type="scientific">Siminovitchia fordii</name>
    <dbReference type="NCBI Taxonomy" id="254759"/>
    <lineage>
        <taxon>Bacteria</taxon>
        <taxon>Bacillati</taxon>
        <taxon>Bacillota</taxon>
        <taxon>Bacilli</taxon>
        <taxon>Bacillales</taxon>
        <taxon>Bacillaceae</taxon>
        <taxon>Siminovitchia</taxon>
    </lineage>
</organism>
<feature type="binding site" evidence="6">
    <location>
        <position position="247"/>
    </location>
    <ligand>
        <name>S-adenosyl-L-methionine</name>
        <dbReference type="ChEBI" id="CHEBI:59789"/>
    </ligand>
</feature>
<keyword evidence="7" id="KW-0687">Ribonucleoprotein</keyword>
<dbReference type="NCBIfam" id="TIGR00406">
    <property type="entry name" value="prmA"/>
    <property type="match status" value="1"/>
</dbReference>
<feature type="binding site" evidence="6">
    <location>
        <position position="182"/>
    </location>
    <ligand>
        <name>S-adenosyl-L-methionine</name>
        <dbReference type="ChEBI" id="CHEBI:59789"/>
    </ligand>
</feature>
<feature type="binding site" evidence="6">
    <location>
        <position position="161"/>
    </location>
    <ligand>
        <name>S-adenosyl-L-methionine</name>
        <dbReference type="ChEBI" id="CHEBI:59789"/>
    </ligand>
</feature>
<comment type="function">
    <text evidence="6">Methylates ribosomal protein L11.</text>
</comment>
<feature type="binding site" evidence="6">
    <location>
        <position position="204"/>
    </location>
    <ligand>
        <name>S-adenosyl-L-methionine</name>
        <dbReference type="ChEBI" id="CHEBI:59789"/>
    </ligand>
</feature>
<dbReference type="GO" id="GO:0005840">
    <property type="term" value="C:ribosome"/>
    <property type="evidence" value="ECO:0007669"/>
    <property type="project" value="UniProtKB-KW"/>
</dbReference>
<evidence type="ECO:0000313" key="8">
    <source>
        <dbReference type="Proteomes" id="UP000680279"/>
    </source>
</evidence>
<keyword evidence="2 6" id="KW-0963">Cytoplasm</keyword>
<comment type="similarity">
    <text evidence="1 6">Belongs to the methyltransferase superfamily. PrmA family.</text>
</comment>
<comment type="caution">
    <text evidence="7">The sequence shown here is derived from an EMBL/GenBank/DDBJ whole genome shotgun (WGS) entry which is preliminary data.</text>
</comment>
<dbReference type="CDD" id="cd02440">
    <property type="entry name" value="AdoMet_MTases"/>
    <property type="match status" value="1"/>
</dbReference>
<dbReference type="PANTHER" id="PTHR43648">
    <property type="entry name" value="ELECTRON TRANSFER FLAVOPROTEIN BETA SUBUNIT LYSINE METHYLTRANSFERASE"/>
    <property type="match status" value="1"/>
</dbReference>
<evidence type="ECO:0000256" key="6">
    <source>
        <dbReference type="HAMAP-Rule" id="MF_00735"/>
    </source>
</evidence>
<dbReference type="InterPro" id="IPR004498">
    <property type="entry name" value="Ribosomal_PrmA_MeTrfase"/>
</dbReference>
<reference evidence="7 8" key="1">
    <citation type="submission" date="2021-03" db="EMBL/GenBank/DDBJ databases">
        <title>Antimicrobial resistance genes in bacteria isolated from Japanese honey, and their potential for conferring macrolide and lincosamide resistance in the American foulbrood pathogen Paenibacillus larvae.</title>
        <authorList>
            <person name="Okamoto M."/>
            <person name="Kumagai M."/>
            <person name="Kanamori H."/>
            <person name="Takamatsu D."/>
        </authorList>
    </citation>
    <scope>NUCLEOTIDE SEQUENCE [LARGE SCALE GENOMIC DNA]</scope>
    <source>
        <strain evidence="7 8">J1TS3</strain>
    </source>
</reference>
<dbReference type="InterPro" id="IPR029063">
    <property type="entry name" value="SAM-dependent_MTases_sf"/>
</dbReference>
<dbReference type="EMBL" id="BOQT01000003">
    <property type="protein sequence ID" value="GIN20044.1"/>
    <property type="molecule type" value="Genomic_DNA"/>
</dbReference>